<dbReference type="Proteomes" id="UP000091820">
    <property type="component" value="Unassembled WGS sequence"/>
</dbReference>
<evidence type="ECO:0000313" key="2">
    <source>
        <dbReference type="Proteomes" id="UP000091820"/>
    </source>
</evidence>
<accession>A0A1A9WUQ9</accession>
<dbReference type="VEuPathDB" id="VectorBase:GBRI033099"/>
<sequence>MKCPLKYVGHSRVTIETCVTLGNLFQMGFKWVTHVLIDEAGQCTESKIMIAQVSKERGQVILAGRCYKQIRNKKYACAFDSRLVTKLFYNYWALPSIVNVHNILNADVIKMISVENSRQAQMLKQIIHLLPQSPKRPKTLGTFFFGLCSEEMQENDSASWYNRREAKNVS</sequence>
<dbReference type="Gene3D" id="3.40.50.300">
    <property type="entry name" value="P-loop containing nucleotide triphosphate hydrolases"/>
    <property type="match status" value="1"/>
</dbReference>
<name>A0A1A9WUQ9_9MUSC</name>
<dbReference type="InterPro" id="IPR027417">
    <property type="entry name" value="P-loop_NTPase"/>
</dbReference>
<reference evidence="2" key="1">
    <citation type="submission" date="2014-03" db="EMBL/GenBank/DDBJ databases">
        <authorList>
            <person name="Aksoy S."/>
            <person name="Warren W."/>
            <person name="Wilson R.K."/>
        </authorList>
    </citation>
    <scope>NUCLEOTIDE SEQUENCE [LARGE SCALE GENOMIC DNA]</scope>
    <source>
        <strain evidence="2">IAEA</strain>
    </source>
</reference>
<dbReference type="AlphaFoldDB" id="A0A1A9WUQ9"/>
<keyword evidence="2" id="KW-1185">Reference proteome</keyword>
<dbReference type="STRING" id="37001.A0A1A9WUQ9"/>
<dbReference type="EnsemblMetazoa" id="GBRI033099-RA">
    <property type="protein sequence ID" value="GBRI033099-PA"/>
    <property type="gene ID" value="GBRI033099"/>
</dbReference>
<proteinExistence type="predicted"/>
<organism evidence="1 2">
    <name type="scientific">Glossina brevipalpis</name>
    <dbReference type="NCBI Taxonomy" id="37001"/>
    <lineage>
        <taxon>Eukaryota</taxon>
        <taxon>Metazoa</taxon>
        <taxon>Ecdysozoa</taxon>
        <taxon>Arthropoda</taxon>
        <taxon>Hexapoda</taxon>
        <taxon>Insecta</taxon>
        <taxon>Pterygota</taxon>
        <taxon>Neoptera</taxon>
        <taxon>Endopterygota</taxon>
        <taxon>Diptera</taxon>
        <taxon>Brachycera</taxon>
        <taxon>Muscomorpha</taxon>
        <taxon>Hippoboscoidea</taxon>
        <taxon>Glossinidae</taxon>
        <taxon>Glossina</taxon>
    </lineage>
</organism>
<evidence type="ECO:0000313" key="1">
    <source>
        <dbReference type="EnsemblMetazoa" id="GBRI033099-PA"/>
    </source>
</evidence>
<protein>
    <submittedName>
        <fullName evidence="1">Uncharacterized protein</fullName>
    </submittedName>
</protein>
<reference evidence="1" key="2">
    <citation type="submission" date="2020-05" db="UniProtKB">
        <authorList>
            <consortium name="EnsemblMetazoa"/>
        </authorList>
    </citation>
    <scope>IDENTIFICATION</scope>
    <source>
        <strain evidence="1">IAEA</strain>
    </source>
</reference>